<gene>
    <name evidence="1" type="ORF">BBIA_0634</name>
</gene>
<name>A0A086ZYX0_9BIFI</name>
<sequence length="63" mass="7069">MIAQTGIATIIASTIQRHDQATDLSDDLYILKASDLEHVADEAARKIVDQSLRLERHNKEPIE</sequence>
<keyword evidence="2" id="KW-1185">Reference proteome</keyword>
<evidence type="ECO:0000313" key="2">
    <source>
        <dbReference type="Proteomes" id="UP000029108"/>
    </source>
</evidence>
<dbReference type="STRING" id="1437608.GCA_000771645_00267"/>
<dbReference type="EMBL" id="JGYN01000008">
    <property type="protein sequence ID" value="KFI51720.1"/>
    <property type="molecule type" value="Genomic_DNA"/>
</dbReference>
<comment type="caution">
    <text evidence="1">The sequence shown here is derived from an EMBL/GenBank/DDBJ whole genome shotgun (WGS) entry which is preliminary data.</text>
</comment>
<organism evidence="1 2">
    <name type="scientific">Bifidobacterium biavatii DSM 23969</name>
    <dbReference type="NCBI Taxonomy" id="1437608"/>
    <lineage>
        <taxon>Bacteria</taxon>
        <taxon>Bacillati</taxon>
        <taxon>Actinomycetota</taxon>
        <taxon>Actinomycetes</taxon>
        <taxon>Bifidobacteriales</taxon>
        <taxon>Bifidobacteriaceae</taxon>
        <taxon>Bifidobacterium</taxon>
    </lineage>
</organism>
<protein>
    <submittedName>
        <fullName evidence="1">Uncharacterized protein</fullName>
    </submittedName>
</protein>
<accession>A0A086ZYX0</accession>
<evidence type="ECO:0000313" key="1">
    <source>
        <dbReference type="EMBL" id="KFI51720.1"/>
    </source>
</evidence>
<dbReference type="Proteomes" id="UP000029108">
    <property type="component" value="Unassembled WGS sequence"/>
</dbReference>
<reference evidence="1 2" key="1">
    <citation type="submission" date="2014-03" db="EMBL/GenBank/DDBJ databases">
        <title>Genomics of Bifidobacteria.</title>
        <authorList>
            <person name="Ventura M."/>
            <person name="Milani C."/>
            <person name="Lugli G.A."/>
        </authorList>
    </citation>
    <scope>NUCLEOTIDE SEQUENCE [LARGE SCALE GENOMIC DNA]</scope>
    <source>
        <strain evidence="1 2">DSM 23969</strain>
    </source>
</reference>
<dbReference type="AlphaFoldDB" id="A0A086ZYX0"/>
<dbReference type="RefSeq" id="WP_033493742.1">
    <property type="nucleotide sequence ID" value="NZ_JDUU01000010.1"/>
</dbReference>
<proteinExistence type="predicted"/>